<evidence type="ECO:0000256" key="2">
    <source>
        <dbReference type="ARBA" id="ARBA00022490"/>
    </source>
</evidence>
<comment type="function">
    <text evidence="5">Acetylates the N-terminal alanine of ribosomal protein bS18.</text>
</comment>
<feature type="domain" description="N-acetyltransferase" evidence="6">
    <location>
        <begin position="1"/>
        <end position="145"/>
    </location>
</feature>
<evidence type="ECO:0000256" key="5">
    <source>
        <dbReference type="RuleBase" id="RU363094"/>
    </source>
</evidence>
<dbReference type="CDD" id="cd04301">
    <property type="entry name" value="NAT_SF"/>
    <property type="match status" value="1"/>
</dbReference>
<dbReference type="EC" id="2.3.1.266" evidence="5"/>
<proteinExistence type="inferred from homology"/>
<dbReference type="PANTHER" id="PTHR43420:SF44">
    <property type="entry name" value="ACETYLTRANSFERASE YPEA"/>
    <property type="match status" value="1"/>
</dbReference>
<dbReference type="InterPro" id="IPR006464">
    <property type="entry name" value="AcTrfase_RimI/Ard1"/>
</dbReference>
<evidence type="ECO:0000313" key="7">
    <source>
        <dbReference type="EMBL" id="MDM8156095.1"/>
    </source>
</evidence>
<comment type="similarity">
    <text evidence="1 5">Belongs to the acetyltransferase family. RimI subfamily.</text>
</comment>
<dbReference type="Gene3D" id="3.40.630.30">
    <property type="match status" value="1"/>
</dbReference>
<dbReference type="GO" id="GO:0005840">
    <property type="term" value="C:ribosome"/>
    <property type="evidence" value="ECO:0007669"/>
    <property type="project" value="UniProtKB-KW"/>
</dbReference>
<keyword evidence="3 7" id="KW-0808">Transferase</keyword>
<evidence type="ECO:0000259" key="6">
    <source>
        <dbReference type="PROSITE" id="PS51186"/>
    </source>
</evidence>
<keyword evidence="7" id="KW-0687">Ribonucleoprotein</keyword>
<organism evidence="7 8">
    <name type="scientific">Amedibacillus dolichus</name>
    <dbReference type="NCBI Taxonomy" id="31971"/>
    <lineage>
        <taxon>Bacteria</taxon>
        <taxon>Bacillati</taxon>
        <taxon>Bacillota</taxon>
        <taxon>Erysipelotrichia</taxon>
        <taxon>Erysipelotrichales</taxon>
        <taxon>Erysipelotrichaceae</taxon>
        <taxon>Amedibacillus</taxon>
    </lineage>
</organism>
<reference evidence="8" key="1">
    <citation type="submission" date="2023-06" db="EMBL/GenBank/DDBJ databases">
        <title>Identification and characterization of horizontal gene transfer across gut microbiota members of farm animals based on homology search.</title>
        <authorList>
            <person name="Zeman M."/>
            <person name="Kubasova T."/>
            <person name="Jahodarova E."/>
            <person name="Nykrynova M."/>
            <person name="Rychlik I."/>
        </authorList>
    </citation>
    <scope>NUCLEOTIDE SEQUENCE [LARGE SCALE GENOMIC DNA]</scope>
    <source>
        <strain evidence="8">ET39</strain>
    </source>
</reference>
<dbReference type="PROSITE" id="PS51186">
    <property type="entry name" value="GNAT"/>
    <property type="match status" value="1"/>
</dbReference>
<dbReference type="GO" id="GO:0008999">
    <property type="term" value="F:protein-N-terminal-alanine acetyltransferase activity"/>
    <property type="evidence" value="ECO:0007669"/>
    <property type="project" value="UniProtKB-EC"/>
</dbReference>
<dbReference type="InterPro" id="IPR050680">
    <property type="entry name" value="YpeA/RimI_acetyltransf"/>
</dbReference>
<protein>
    <recommendedName>
        <fullName evidence="5">[Ribosomal protein bS18]-alanine N-acetyltransferase</fullName>
        <ecNumber evidence="5">2.3.1.266</ecNumber>
    </recommendedName>
</protein>
<dbReference type="Proteomes" id="UP001529340">
    <property type="component" value="Unassembled WGS sequence"/>
</dbReference>
<dbReference type="EMBL" id="JAUDCG010000001">
    <property type="protein sequence ID" value="MDM8156095.1"/>
    <property type="molecule type" value="Genomic_DNA"/>
</dbReference>
<comment type="catalytic activity">
    <reaction evidence="5">
        <text>N-terminal L-alanyl-[ribosomal protein bS18] + acetyl-CoA = N-terminal N(alpha)-acetyl-L-alanyl-[ribosomal protein bS18] + CoA + H(+)</text>
        <dbReference type="Rhea" id="RHEA:43756"/>
        <dbReference type="Rhea" id="RHEA-COMP:10676"/>
        <dbReference type="Rhea" id="RHEA-COMP:10677"/>
        <dbReference type="ChEBI" id="CHEBI:15378"/>
        <dbReference type="ChEBI" id="CHEBI:57287"/>
        <dbReference type="ChEBI" id="CHEBI:57288"/>
        <dbReference type="ChEBI" id="CHEBI:64718"/>
        <dbReference type="ChEBI" id="CHEBI:83683"/>
        <dbReference type="EC" id="2.3.1.266"/>
    </reaction>
</comment>
<evidence type="ECO:0000256" key="4">
    <source>
        <dbReference type="ARBA" id="ARBA00023315"/>
    </source>
</evidence>
<evidence type="ECO:0000256" key="3">
    <source>
        <dbReference type="ARBA" id="ARBA00022679"/>
    </source>
</evidence>
<dbReference type="RefSeq" id="WP_289606567.1">
    <property type="nucleotide sequence ID" value="NZ_JAUDCG010000001.1"/>
</dbReference>
<dbReference type="InterPro" id="IPR000182">
    <property type="entry name" value="GNAT_dom"/>
</dbReference>
<gene>
    <name evidence="7" type="primary">rimI</name>
    <name evidence="7" type="ORF">QUV96_00405</name>
</gene>
<keyword evidence="4 7" id="KW-0012">Acyltransferase</keyword>
<evidence type="ECO:0000313" key="8">
    <source>
        <dbReference type="Proteomes" id="UP001529340"/>
    </source>
</evidence>
<evidence type="ECO:0000256" key="1">
    <source>
        <dbReference type="ARBA" id="ARBA00005395"/>
    </source>
</evidence>
<dbReference type="NCBIfam" id="TIGR01575">
    <property type="entry name" value="rimI"/>
    <property type="match status" value="1"/>
</dbReference>
<accession>A0ABT7U8Y4</accession>
<dbReference type="SUPFAM" id="SSF55729">
    <property type="entry name" value="Acyl-CoA N-acyltransferases (Nat)"/>
    <property type="match status" value="1"/>
</dbReference>
<dbReference type="InterPro" id="IPR016181">
    <property type="entry name" value="Acyl_CoA_acyltransferase"/>
</dbReference>
<dbReference type="Pfam" id="PF00583">
    <property type="entry name" value="Acetyltransf_1"/>
    <property type="match status" value="1"/>
</dbReference>
<dbReference type="PANTHER" id="PTHR43420">
    <property type="entry name" value="ACETYLTRANSFERASE"/>
    <property type="match status" value="1"/>
</dbReference>
<keyword evidence="2 5" id="KW-0963">Cytoplasm</keyword>
<reference evidence="7 8" key="2">
    <citation type="submission" date="2023-06" db="EMBL/GenBank/DDBJ databases">
        <title>Identification and characterization of horizontal gene transfer across gut microbiota members of farm animals based on homology search.</title>
        <authorList>
            <person name="Schwarzerova J."/>
            <person name="Nykrynova M."/>
            <person name="Jureckova K."/>
            <person name="Cejkova D."/>
            <person name="Rychlik I."/>
        </authorList>
    </citation>
    <scope>NUCLEOTIDE SEQUENCE [LARGE SCALE GENOMIC DNA]</scope>
    <source>
        <strain evidence="7 8">ET39</strain>
    </source>
</reference>
<name>A0ABT7U8Y4_9FIRM</name>
<comment type="caution">
    <text evidence="7">The sequence shown here is derived from an EMBL/GenBank/DDBJ whole genome shotgun (WGS) entry which is preliminary data.</text>
</comment>
<keyword evidence="7" id="KW-0689">Ribosomal protein</keyword>
<reference evidence="7 8" key="3">
    <citation type="submission" date="2023-06" db="EMBL/GenBank/DDBJ databases">
        <authorList>
            <person name="Zeman M."/>
            <person name="Kubasova T."/>
            <person name="Jahodarova E."/>
            <person name="Nykrynova M."/>
            <person name="Rychlik I."/>
        </authorList>
    </citation>
    <scope>NUCLEOTIDE SEQUENCE [LARGE SCALE GENOMIC DNA]</scope>
    <source>
        <strain evidence="7 8">ET39</strain>
    </source>
</reference>
<sequence>MIREMKESDLAAVARLEKECFTSCWSEEQYRAELSENAFSHLYVLVEGEELIGYLVYWITFETAQLCKLAVAPAHRRKGHATALMEQMMHAAGQAQCEFITLEVRVSNRSAIALYERFGFTRAGLRKGYYQDNGEDAYVYACAIGGSIQ</sequence>
<keyword evidence="8" id="KW-1185">Reference proteome</keyword>
<comment type="subcellular location">
    <subcellularLocation>
        <location evidence="5">Cytoplasm</location>
    </subcellularLocation>
</comment>